<evidence type="ECO:0000256" key="1">
    <source>
        <dbReference type="SAM" id="Phobius"/>
    </source>
</evidence>
<gene>
    <name evidence="3" type="ORF">AZI87_06340</name>
</gene>
<name>A0A161PEN5_BDEBC</name>
<dbReference type="AlphaFoldDB" id="A0A161PEN5"/>
<sequence>MLNRRSTFNQNLKNRKGQVALFVALIFQILFLFFAMVINVGLLVHHKINLQNSVDLAAYYAASRQAENMNAIAHMNYQIRQSWKLLAWRYRMLGSAGEWNYHPYDKTTRQLKSGMLDDIVNTTNSIAQNYQIAPAFCITYIPFKPMPPGENTCRNMATGRATRLWDAPGVIAFHQAFSRQIDRASDVLKRNAIERCKYFGSYNYLMLAKFVVGYNLDQNNRMEAIKHLSRATSGTKSDFYDIDGQSVKTGVEKTLANNLTAANRSTVRMDMFNSLGTGDCNAEGLADGAPAKWLTPIRIYPGFRYIDTQCGNNNAINIIAKEHSNNPYSFPHHKSETEMSSSIDKMAQWIGYRTDLNDNFNFSIGVEKNPWCMAYTGVSATTQPKIPFSPLGAITLKARAFYKPFGGRVGPWYYKNWNRGSRWSEGNPNDKTDPNMAPRVTDTSALSTISESAEGTENRAANYSRFIGDKFGLKTYKMLGYYGKAIYELDSGWRNGTAPSDDSSGNSPYEGVDAPNFAHWDDLPFDFINRGGSGDVMAFDRAANRPSPMRILEMAAILPDTFDTAYYSIEPDFYHNYFLRLKNGFFAGPGSAFTSNQDLRPDLGYRRGYRQGAYDYEKFGVKDQFQVINDPGDLVNTKGLVKEQFTFTLSDWKHLLTSWAPVGLNNYSLDTNKFGKCTDLPKGADNNAPNPPTPGNCVMGGTTGYAVKMVSSDYLRSADLKLGGEASGAGPLLNPPPPDDEF</sequence>
<accession>A0A161PEN5</accession>
<reference evidence="3 4" key="1">
    <citation type="submission" date="2016-03" db="EMBL/GenBank/DDBJ databases">
        <authorList>
            <person name="Ploux O."/>
        </authorList>
    </citation>
    <scope>NUCLEOTIDE SEQUENCE [LARGE SCALE GENOMIC DNA]</scope>
    <source>
        <strain evidence="3 4">EC13</strain>
    </source>
</reference>
<keyword evidence="1" id="KW-0472">Membrane</keyword>
<dbReference type="Pfam" id="PF13400">
    <property type="entry name" value="Tad"/>
    <property type="match status" value="1"/>
</dbReference>
<evidence type="ECO:0000313" key="4">
    <source>
        <dbReference type="Proteomes" id="UP000075799"/>
    </source>
</evidence>
<dbReference type="RefSeq" id="WP_063205538.1">
    <property type="nucleotide sequence ID" value="NZ_LUKD01000001.1"/>
</dbReference>
<feature type="transmembrane region" description="Helical" evidence="1">
    <location>
        <begin position="21"/>
        <end position="44"/>
    </location>
</feature>
<dbReference type="OrthoDB" id="5287234at2"/>
<evidence type="ECO:0000313" key="3">
    <source>
        <dbReference type="EMBL" id="KYG68844.1"/>
    </source>
</evidence>
<evidence type="ECO:0000259" key="2">
    <source>
        <dbReference type="Pfam" id="PF13400"/>
    </source>
</evidence>
<dbReference type="InterPro" id="IPR028087">
    <property type="entry name" value="Tad_N"/>
</dbReference>
<comment type="caution">
    <text evidence="3">The sequence shown here is derived from an EMBL/GenBank/DDBJ whole genome shotgun (WGS) entry which is preliminary data.</text>
</comment>
<keyword evidence="1" id="KW-0812">Transmembrane</keyword>
<organism evidence="3 4">
    <name type="scientific">Bdellovibrio bacteriovorus</name>
    <dbReference type="NCBI Taxonomy" id="959"/>
    <lineage>
        <taxon>Bacteria</taxon>
        <taxon>Pseudomonadati</taxon>
        <taxon>Bdellovibrionota</taxon>
        <taxon>Bdellovibrionia</taxon>
        <taxon>Bdellovibrionales</taxon>
        <taxon>Pseudobdellovibrionaceae</taxon>
        <taxon>Bdellovibrio</taxon>
    </lineage>
</organism>
<dbReference type="Proteomes" id="UP000075799">
    <property type="component" value="Unassembled WGS sequence"/>
</dbReference>
<protein>
    <recommendedName>
        <fullName evidence="2">Putative Flp pilus-assembly TadG-like N-terminal domain-containing protein</fullName>
    </recommendedName>
</protein>
<dbReference type="EMBL" id="LUKD01000001">
    <property type="protein sequence ID" value="KYG68844.1"/>
    <property type="molecule type" value="Genomic_DNA"/>
</dbReference>
<proteinExistence type="predicted"/>
<feature type="domain" description="Putative Flp pilus-assembly TadG-like N-terminal" evidence="2">
    <location>
        <begin position="17"/>
        <end position="63"/>
    </location>
</feature>
<keyword evidence="1" id="KW-1133">Transmembrane helix</keyword>